<feature type="non-terminal residue" evidence="1">
    <location>
        <position position="1"/>
    </location>
</feature>
<sequence>LFDSDDFELPFEYIQKNPNNPTPIILVPGVGGSKIIGRNKETGVEEFGWFHPSLKIFQKIAQYLWGYYDPNSRLTRSFIEDYADVKAIPGLIGCDRLIDHNILDTKMMQNVSLGNYFGLLTDYLIQTQGYKKNETIFAYSYDWRQMLHHEVIMGPFRKLIKRVKLITGKKLILIGHSLGGVLIETYMRIYSDWQQDIEKFIALNTPFDGSSGYVLQSAITGYNLQLPIPFTIMKNIEASSGSQQFMTPRPVCHMPTFSQIYVKKSIKPAQKIIEQVDDFQLSQVTLNADVYKKETPDVYFVLAQKIFQNPLLINHNQLHRTFKILQKGCKAGAIKIDGDDSILNDLASQISSPKVEEFLEPKFKPLQLEDVKDRFFQWEVFNSIVQTDYCLYDRKYEYVTNQFFDITNDHMMFNQKFHRQQKKFLSNEETRLTSTPLLLEFIQAAQYRDEANFKLEFKQTCQFEAAEQYYPWTTRSGREMIPPKPIYGMVDKIYEPGTLDRILFDPVCTNYNDVYAARTKPIVFNEKEKFQFFSIAGCGKPTPLHVVYQKPVQEYKELLTQKPDYVFVDGDGTVLLTSAMSDPFPKRFVAEKIAVKGFEHFGVMQDPRLFAYITEFIKK</sequence>
<evidence type="ECO:0000313" key="1">
    <source>
        <dbReference type="EMBL" id="JAP91101.1"/>
    </source>
</evidence>
<organism evidence="1">
    <name type="scientific">Trepomonas sp. PC1</name>
    <dbReference type="NCBI Taxonomy" id="1076344"/>
    <lineage>
        <taxon>Eukaryota</taxon>
        <taxon>Metamonada</taxon>
        <taxon>Diplomonadida</taxon>
        <taxon>Hexamitidae</taxon>
        <taxon>Hexamitinae</taxon>
        <taxon>Trepomonas</taxon>
    </lineage>
</organism>
<name>A0A146K694_9EUKA</name>
<accession>A0A146K694</accession>
<dbReference type="GO" id="GO:0006629">
    <property type="term" value="P:lipid metabolic process"/>
    <property type="evidence" value="ECO:0007669"/>
    <property type="project" value="InterPro"/>
</dbReference>
<dbReference type="PANTHER" id="PTHR11440">
    <property type="entry name" value="LECITHIN-CHOLESTEROL ACYLTRANSFERASE-RELATED"/>
    <property type="match status" value="1"/>
</dbReference>
<dbReference type="InterPro" id="IPR003386">
    <property type="entry name" value="LACT/PDAT_acylTrfase"/>
</dbReference>
<dbReference type="GO" id="GO:0008374">
    <property type="term" value="F:O-acyltransferase activity"/>
    <property type="evidence" value="ECO:0007669"/>
    <property type="project" value="InterPro"/>
</dbReference>
<evidence type="ECO:0008006" key="2">
    <source>
        <dbReference type="Google" id="ProtNLM"/>
    </source>
</evidence>
<proteinExistence type="predicted"/>
<dbReference type="AlphaFoldDB" id="A0A146K694"/>
<dbReference type="EMBL" id="GDID01005505">
    <property type="protein sequence ID" value="JAP91101.1"/>
    <property type="molecule type" value="Transcribed_RNA"/>
</dbReference>
<reference evidence="1" key="1">
    <citation type="submission" date="2015-07" db="EMBL/GenBank/DDBJ databases">
        <title>Adaptation to a free-living lifestyle via gene acquisitions in the diplomonad Trepomonas sp. PC1.</title>
        <authorList>
            <person name="Xu F."/>
            <person name="Jerlstrom-Hultqvist J."/>
            <person name="Kolisko M."/>
            <person name="Simpson A.G.B."/>
            <person name="Roger A.J."/>
            <person name="Svard S.G."/>
            <person name="Andersson J.O."/>
        </authorList>
    </citation>
    <scope>NUCLEOTIDE SEQUENCE</scope>
    <source>
        <strain evidence="1">PC1</strain>
    </source>
</reference>
<gene>
    <name evidence="1" type="ORF">TPC1_17375</name>
</gene>
<protein>
    <recommendedName>
        <fullName evidence="2">Lecithin:cholesterol acyltransferase family protein</fullName>
    </recommendedName>
</protein>
<dbReference type="InterPro" id="IPR029058">
    <property type="entry name" value="AB_hydrolase_fold"/>
</dbReference>
<dbReference type="Pfam" id="PF02450">
    <property type="entry name" value="LCAT"/>
    <property type="match status" value="1"/>
</dbReference>
<dbReference type="SUPFAM" id="SSF53474">
    <property type="entry name" value="alpha/beta-Hydrolases"/>
    <property type="match status" value="1"/>
</dbReference>
<dbReference type="Gene3D" id="3.40.50.1820">
    <property type="entry name" value="alpha/beta hydrolase"/>
    <property type="match status" value="1"/>
</dbReference>